<gene>
    <name evidence="1" type="ORF">Aph01nite_04180</name>
</gene>
<keyword evidence="2" id="KW-1185">Reference proteome</keyword>
<dbReference type="Proteomes" id="UP000640052">
    <property type="component" value="Unassembled WGS sequence"/>
</dbReference>
<accession>A0A919Q700</accession>
<evidence type="ECO:0000313" key="2">
    <source>
        <dbReference type="Proteomes" id="UP000640052"/>
    </source>
</evidence>
<protein>
    <submittedName>
        <fullName evidence="1">Uncharacterized protein</fullName>
    </submittedName>
</protein>
<name>A0A919Q700_9ACTN</name>
<comment type="caution">
    <text evidence="1">The sequence shown here is derived from an EMBL/GenBank/DDBJ whole genome shotgun (WGS) entry which is preliminary data.</text>
</comment>
<reference evidence="1" key="1">
    <citation type="submission" date="2021-01" db="EMBL/GenBank/DDBJ databases">
        <title>Whole genome shotgun sequence of Acrocarpospora phusangensis NBRC 108782.</title>
        <authorList>
            <person name="Komaki H."/>
            <person name="Tamura T."/>
        </authorList>
    </citation>
    <scope>NUCLEOTIDE SEQUENCE</scope>
    <source>
        <strain evidence="1">NBRC 108782</strain>
    </source>
</reference>
<dbReference type="RefSeq" id="WP_204038952.1">
    <property type="nucleotide sequence ID" value="NZ_BOOA01000002.1"/>
</dbReference>
<organism evidence="1 2">
    <name type="scientific">Acrocarpospora phusangensis</name>
    <dbReference type="NCBI Taxonomy" id="1070424"/>
    <lineage>
        <taxon>Bacteria</taxon>
        <taxon>Bacillati</taxon>
        <taxon>Actinomycetota</taxon>
        <taxon>Actinomycetes</taxon>
        <taxon>Streptosporangiales</taxon>
        <taxon>Streptosporangiaceae</taxon>
        <taxon>Acrocarpospora</taxon>
    </lineage>
</organism>
<sequence>MVGSCLSVQWSDTAPPGVTYVADGRIVASFDPFDREVFAAPDPDVVERWIASSAAGGDMWDDDWALAVLVTAEALCEGAVGEAWIQATHVGVRV</sequence>
<dbReference type="EMBL" id="BOOA01000002">
    <property type="protein sequence ID" value="GIH22108.1"/>
    <property type="molecule type" value="Genomic_DNA"/>
</dbReference>
<dbReference type="AlphaFoldDB" id="A0A919Q700"/>
<proteinExistence type="predicted"/>
<evidence type="ECO:0000313" key="1">
    <source>
        <dbReference type="EMBL" id="GIH22108.1"/>
    </source>
</evidence>